<dbReference type="STRING" id="1088818.A0A2I0B291"/>
<name>A0A2I0B291_9ASPA</name>
<evidence type="ECO:0000256" key="1">
    <source>
        <dbReference type="ARBA" id="ARBA00004323"/>
    </source>
</evidence>
<evidence type="ECO:0000313" key="9">
    <source>
        <dbReference type="Proteomes" id="UP000236161"/>
    </source>
</evidence>
<feature type="domain" description="Exostosin GT47" evidence="7">
    <location>
        <begin position="233"/>
        <end position="387"/>
    </location>
</feature>
<feature type="transmembrane region" description="Helical" evidence="6">
    <location>
        <begin position="37"/>
        <end position="55"/>
    </location>
</feature>
<accession>A0A2I0B291</accession>
<dbReference type="Pfam" id="PF03016">
    <property type="entry name" value="Exostosin_GT47"/>
    <property type="match status" value="2"/>
</dbReference>
<evidence type="ECO:0000313" key="8">
    <source>
        <dbReference type="EMBL" id="PKA61917.1"/>
    </source>
</evidence>
<reference evidence="8 9" key="1">
    <citation type="journal article" date="2017" name="Nature">
        <title>The Apostasia genome and the evolution of orchids.</title>
        <authorList>
            <person name="Zhang G.Q."/>
            <person name="Liu K.W."/>
            <person name="Li Z."/>
            <person name="Lohaus R."/>
            <person name="Hsiao Y.Y."/>
            <person name="Niu S.C."/>
            <person name="Wang J.Y."/>
            <person name="Lin Y.C."/>
            <person name="Xu Q."/>
            <person name="Chen L.J."/>
            <person name="Yoshida K."/>
            <person name="Fujiwara S."/>
            <person name="Wang Z.W."/>
            <person name="Zhang Y.Q."/>
            <person name="Mitsuda N."/>
            <person name="Wang M."/>
            <person name="Liu G.H."/>
            <person name="Pecoraro L."/>
            <person name="Huang H.X."/>
            <person name="Xiao X.J."/>
            <person name="Lin M."/>
            <person name="Wu X.Y."/>
            <person name="Wu W.L."/>
            <person name="Chen Y.Y."/>
            <person name="Chang S.B."/>
            <person name="Sakamoto S."/>
            <person name="Ohme-Takagi M."/>
            <person name="Yagi M."/>
            <person name="Zeng S.J."/>
            <person name="Shen C.Y."/>
            <person name="Yeh C.M."/>
            <person name="Luo Y.B."/>
            <person name="Tsai W.C."/>
            <person name="Van de Peer Y."/>
            <person name="Liu Z.J."/>
        </authorList>
    </citation>
    <scope>NUCLEOTIDE SEQUENCE [LARGE SCALE GENOMIC DNA]</scope>
    <source>
        <strain evidence="9">cv. Shenzhen</strain>
        <tissue evidence="8">Stem</tissue>
    </source>
</reference>
<keyword evidence="6" id="KW-0812">Transmembrane</keyword>
<keyword evidence="3 8" id="KW-0328">Glycosyltransferase</keyword>
<dbReference type="GO" id="GO:0016757">
    <property type="term" value="F:glycosyltransferase activity"/>
    <property type="evidence" value="ECO:0007669"/>
    <property type="project" value="UniProtKB-KW"/>
</dbReference>
<organism evidence="8 9">
    <name type="scientific">Apostasia shenzhenica</name>
    <dbReference type="NCBI Taxonomy" id="1088818"/>
    <lineage>
        <taxon>Eukaryota</taxon>
        <taxon>Viridiplantae</taxon>
        <taxon>Streptophyta</taxon>
        <taxon>Embryophyta</taxon>
        <taxon>Tracheophyta</taxon>
        <taxon>Spermatophyta</taxon>
        <taxon>Magnoliopsida</taxon>
        <taxon>Liliopsida</taxon>
        <taxon>Asparagales</taxon>
        <taxon>Orchidaceae</taxon>
        <taxon>Apostasioideae</taxon>
        <taxon>Apostasia</taxon>
    </lineage>
</organism>
<dbReference type="InterPro" id="IPR004263">
    <property type="entry name" value="Exostosin"/>
</dbReference>
<dbReference type="GO" id="GO:0000139">
    <property type="term" value="C:Golgi membrane"/>
    <property type="evidence" value="ECO:0007669"/>
    <property type="project" value="UniProtKB-SubCell"/>
</dbReference>
<evidence type="ECO:0000259" key="7">
    <source>
        <dbReference type="Pfam" id="PF03016"/>
    </source>
</evidence>
<evidence type="ECO:0000256" key="6">
    <source>
        <dbReference type="SAM" id="Phobius"/>
    </source>
</evidence>
<evidence type="ECO:0000256" key="5">
    <source>
        <dbReference type="ARBA" id="ARBA00023034"/>
    </source>
</evidence>
<keyword evidence="8" id="KW-0808">Transferase</keyword>
<evidence type="ECO:0000256" key="4">
    <source>
        <dbReference type="ARBA" id="ARBA00022968"/>
    </source>
</evidence>
<comment type="similarity">
    <text evidence="2">Belongs to the glycosyltransferase 47 family.</text>
</comment>
<keyword evidence="6" id="KW-0472">Membrane</keyword>
<evidence type="ECO:0000256" key="3">
    <source>
        <dbReference type="ARBA" id="ARBA00022676"/>
    </source>
</evidence>
<keyword evidence="9" id="KW-1185">Reference proteome</keyword>
<sequence length="449" mass="50739">MERANAKNAARAAVSGEAAAAAATAAAFSLLSHRRPLWYLLLPLLAVITLWLLLFSSRPASPSVTLLTASVASPSPLRRCSGRYIYVQELPPRFNRDMIPDCWNLSIWTDLCQFSINGGLGPFLSNSAAVFSGAGWHVTDQFSLEVIFHSRMKNYPCLTSDSSLASAVYVPFYAGIDFTRHIWAGDNITVRDSTALDLVDWLTSRPEWAAMGGRDHFFICLLAKMYMGMSEPNDVSVPYPTYFHPSEDGEVMEWQERMRLAARPWLFSFAGAPRPNMADSIRGELMEQCRGSRRCKLLDCGGDERRCYSPEKVMALFGSSVFCLQPKGDSYTRRSAFDAMVAGCVPVFFLPETAYWQYRWHLPENGSRYSVLVAEEEVKKGAVRVEEVLMRLGEEEVRGMREEVVRMIPGLVYGNPMNNKMEKMKDAFDLAVERVIKRVQRRKRELRRS</sequence>
<gene>
    <name evidence="8" type="ORF">AXF42_Ash008749</name>
</gene>
<proteinExistence type="inferred from homology"/>
<dbReference type="PANTHER" id="PTHR11062">
    <property type="entry name" value="EXOSTOSIN HEPARAN SULFATE GLYCOSYLTRANSFERASE -RELATED"/>
    <property type="match status" value="1"/>
</dbReference>
<dbReference type="AlphaFoldDB" id="A0A2I0B291"/>
<dbReference type="OrthoDB" id="1924787at2759"/>
<comment type="subcellular location">
    <subcellularLocation>
        <location evidence="1">Golgi apparatus membrane</location>
        <topology evidence="1">Single-pass type II membrane protein</topology>
    </subcellularLocation>
</comment>
<dbReference type="PANTHER" id="PTHR11062:SF117">
    <property type="entry name" value="XYLOGLUCAN-SPECIFIC GALACTURONOSYLTRANSFERASE 1"/>
    <property type="match status" value="1"/>
</dbReference>
<evidence type="ECO:0000256" key="2">
    <source>
        <dbReference type="ARBA" id="ARBA00010271"/>
    </source>
</evidence>
<keyword evidence="4" id="KW-0735">Signal-anchor</keyword>
<keyword evidence="5" id="KW-0333">Golgi apparatus</keyword>
<dbReference type="Proteomes" id="UP000236161">
    <property type="component" value="Unassembled WGS sequence"/>
</dbReference>
<protein>
    <submittedName>
        <fullName evidence="8">Xyloglucan galactosyltransferase KATAMARI1 like</fullName>
    </submittedName>
</protein>
<keyword evidence="6" id="KW-1133">Transmembrane helix</keyword>
<feature type="domain" description="Exostosin GT47" evidence="7">
    <location>
        <begin position="79"/>
        <end position="219"/>
    </location>
</feature>
<dbReference type="EMBL" id="KZ451923">
    <property type="protein sequence ID" value="PKA61917.1"/>
    <property type="molecule type" value="Genomic_DNA"/>
</dbReference>
<dbReference type="InterPro" id="IPR040911">
    <property type="entry name" value="Exostosin_GT47"/>
</dbReference>